<comment type="caution">
    <text evidence="4">The sequence shown here is derived from an EMBL/GenBank/DDBJ whole genome shotgun (WGS) entry which is preliminary data.</text>
</comment>
<dbReference type="PANTHER" id="PTHR38764:SF1">
    <property type="entry name" value="ACYL CARRIER PROTEIN PHOSPHODIESTERASE"/>
    <property type="match status" value="1"/>
</dbReference>
<proteinExistence type="predicted"/>
<dbReference type="PIRSF" id="PIRSF011489">
    <property type="entry name" value="DUF479"/>
    <property type="match status" value="1"/>
</dbReference>
<evidence type="ECO:0000256" key="3">
    <source>
        <dbReference type="ARBA" id="ARBA00023098"/>
    </source>
</evidence>
<keyword evidence="1" id="KW-0444">Lipid biosynthesis</keyword>
<organism evidence="4 5">
    <name type="scientific">Chitinimonas prasina</name>
    <dbReference type="NCBI Taxonomy" id="1434937"/>
    <lineage>
        <taxon>Bacteria</taxon>
        <taxon>Pseudomonadati</taxon>
        <taxon>Pseudomonadota</taxon>
        <taxon>Betaproteobacteria</taxon>
        <taxon>Neisseriales</taxon>
        <taxon>Chitinibacteraceae</taxon>
        <taxon>Chitinimonas</taxon>
    </lineage>
</organism>
<evidence type="ECO:0000256" key="2">
    <source>
        <dbReference type="ARBA" id="ARBA00022801"/>
    </source>
</evidence>
<dbReference type="PANTHER" id="PTHR38764">
    <property type="entry name" value="ACYL CARRIER PROTEIN PHOSPHODIESTERASE"/>
    <property type="match status" value="1"/>
</dbReference>
<dbReference type="Proteomes" id="UP001156706">
    <property type="component" value="Unassembled WGS sequence"/>
</dbReference>
<dbReference type="EMBL" id="BSOG01000002">
    <property type="protein sequence ID" value="GLR13479.1"/>
    <property type="molecule type" value="Genomic_DNA"/>
</dbReference>
<evidence type="ECO:0000313" key="4">
    <source>
        <dbReference type="EMBL" id="GLR13479.1"/>
    </source>
</evidence>
<name>A0ABQ5YFI0_9NEIS</name>
<sequence>MNYLAHIYLAQHDDEAMVGALLGDFVGSDKLDHYSPTLQAEIRLHRKIDRYTDSHPAVLAAKQCFPDGRRRYAGILLDVYYDHLLARQWSRYSDTPLDQFNQRFYAALQSRQDQWPKRLGEIAPHMMAHDWLGAYRQRESVDHAIRRIATRLSRNGERLVDCLGDLQSHEVALARGFDVFFPELIGYVQAERQGQ</sequence>
<keyword evidence="5" id="KW-1185">Reference proteome</keyword>
<keyword evidence="3" id="KW-0443">Lipid metabolism</keyword>
<dbReference type="RefSeq" id="WP_284196580.1">
    <property type="nucleotide sequence ID" value="NZ_BSOG01000002.1"/>
</dbReference>
<dbReference type="Pfam" id="PF04336">
    <property type="entry name" value="ACP_PD"/>
    <property type="match status" value="1"/>
</dbReference>
<accession>A0ABQ5YFI0</accession>
<evidence type="ECO:0000313" key="5">
    <source>
        <dbReference type="Proteomes" id="UP001156706"/>
    </source>
</evidence>
<gene>
    <name evidence="4" type="ORF">GCM10007907_22690</name>
</gene>
<reference evidence="5" key="1">
    <citation type="journal article" date="2019" name="Int. J. Syst. Evol. Microbiol.">
        <title>The Global Catalogue of Microorganisms (GCM) 10K type strain sequencing project: providing services to taxonomists for standard genome sequencing and annotation.</title>
        <authorList>
            <consortium name="The Broad Institute Genomics Platform"/>
            <consortium name="The Broad Institute Genome Sequencing Center for Infectious Disease"/>
            <person name="Wu L."/>
            <person name="Ma J."/>
        </authorList>
    </citation>
    <scope>NUCLEOTIDE SEQUENCE [LARGE SCALE GENOMIC DNA]</scope>
    <source>
        <strain evidence="5">NBRC 110044</strain>
    </source>
</reference>
<dbReference type="InterPro" id="IPR007431">
    <property type="entry name" value="ACP_PD"/>
</dbReference>
<keyword evidence="2" id="KW-0378">Hydrolase</keyword>
<evidence type="ECO:0000256" key="1">
    <source>
        <dbReference type="ARBA" id="ARBA00022516"/>
    </source>
</evidence>
<protein>
    <submittedName>
        <fullName evidence="4">ACP phosphodiesterase</fullName>
    </submittedName>
</protein>